<feature type="domain" description="Fibronectin type-III" evidence="4">
    <location>
        <begin position="812"/>
        <end position="904"/>
    </location>
</feature>
<organism evidence="5 6">
    <name type="scientific">Geomonas paludis</name>
    <dbReference type="NCBI Taxonomy" id="2740185"/>
    <lineage>
        <taxon>Bacteria</taxon>
        <taxon>Pseudomonadati</taxon>
        <taxon>Thermodesulfobacteriota</taxon>
        <taxon>Desulfuromonadia</taxon>
        <taxon>Geobacterales</taxon>
        <taxon>Geobacteraceae</taxon>
        <taxon>Geomonas</taxon>
    </lineage>
</organism>
<dbReference type="InterPro" id="IPR059177">
    <property type="entry name" value="GH29D-like_dom"/>
</dbReference>
<dbReference type="SUPFAM" id="SSF49464">
    <property type="entry name" value="Carboxypeptidase regulatory domain-like"/>
    <property type="match status" value="4"/>
</dbReference>
<reference evidence="5" key="1">
    <citation type="submission" date="2022-04" db="EMBL/GenBank/DDBJ databases">
        <authorList>
            <person name="Liu G."/>
        </authorList>
    </citation>
    <scope>NUCLEOTIDE SEQUENCE</scope>
    <source>
        <strain evidence="5">RG22</strain>
    </source>
</reference>
<accession>A0ABY4LDH4</accession>
<feature type="signal peptide" evidence="2">
    <location>
        <begin position="1"/>
        <end position="26"/>
    </location>
</feature>
<dbReference type="InterPro" id="IPR003961">
    <property type="entry name" value="FN3_dom"/>
</dbReference>
<dbReference type="SMART" id="SM00060">
    <property type="entry name" value="FN3"/>
    <property type="match status" value="7"/>
</dbReference>
<dbReference type="InterPro" id="IPR050964">
    <property type="entry name" value="Striated_Muscle_Regulatory"/>
</dbReference>
<dbReference type="CDD" id="cd00063">
    <property type="entry name" value="FN3"/>
    <property type="match status" value="3"/>
</dbReference>
<dbReference type="Pfam" id="PF13290">
    <property type="entry name" value="CHB_HEX_C_1"/>
    <property type="match status" value="1"/>
</dbReference>
<dbReference type="PANTHER" id="PTHR13817">
    <property type="entry name" value="TITIN"/>
    <property type="match status" value="1"/>
</dbReference>
<dbReference type="InterPro" id="IPR015914">
    <property type="entry name" value="PAPs_N"/>
</dbReference>
<protein>
    <submittedName>
        <fullName evidence="5">Chitobiase/beta-hexosaminidase C-terminal domain-containing protein</fullName>
    </submittedName>
</protein>
<dbReference type="EMBL" id="CP096574">
    <property type="protein sequence ID" value="UPU35625.1"/>
    <property type="molecule type" value="Genomic_DNA"/>
</dbReference>
<dbReference type="Proteomes" id="UP000831485">
    <property type="component" value="Chromosome"/>
</dbReference>
<keyword evidence="2" id="KW-0732">Signal</keyword>
<feature type="domain" description="Fibronectin type-III" evidence="4">
    <location>
        <begin position="1008"/>
        <end position="1096"/>
    </location>
</feature>
<dbReference type="Pfam" id="PF16656">
    <property type="entry name" value="Pur_ac_phosph_N"/>
    <property type="match status" value="2"/>
</dbReference>
<evidence type="ECO:0000259" key="4">
    <source>
        <dbReference type="PROSITE" id="PS50853"/>
    </source>
</evidence>
<dbReference type="InterPro" id="IPR008963">
    <property type="entry name" value="Purple_acid_Pase-like_N"/>
</dbReference>
<dbReference type="PROSITE" id="PS50853">
    <property type="entry name" value="FN3"/>
    <property type="match status" value="4"/>
</dbReference>
<dbReference type="PANTHER" id="PTHR13817:SF73">
    <property type="entry name" value="FIBRONECTIN TYPE-III DOMAIN-CONTAINING PROTEIN"/>
    <property type="match status" value="1"/>
</dbReference>
<dbReference type="Pfam" id="PF18998">
    <property type="entry name" value="Flg_new_2"/>
    <property type="match status" value="1"/>
</dbReference>
<dbReference type="InterPro" id="IPR008969">
    <property type="entry name" value="CarboxyPept-like_regulatory"/>
</dbReference>
<feature type="chain" id="PRO_5045543014" evidence="2">
    <location>
        <begin position="27"/>
        <end position="1813"/>
    </location>
</feature>
<dbReference type="Gene3D" id="2.60.40.1120">
    <property type="entry name" value="Carboxypeptidase-like, regulatory domain"/>
    <property type="match status" value="1"/>
</dbReference>
<evidence type="ECO:0000313" key="5">
    <source>
        <dbReference type="EMBL" id="UPU35625.1"/>
    </source>
</evidence>
<gene>
    <name evidence="5" type="ORF">M1B72_19630</name>
</gene>
<evidence type="ECO:0000313" key="6">
    <source>
        <dbReference type="Proteomes" id="UP000831485"/>
    </source>
</evidence>
<dbReference type="Gene3D" id="2.60.40.10">
    <property type="entry name" value="Immunoglobulins"/>
    <property type="match status" value="4"/>
</dbReference>
<dbReference type="SUPFAM" id="SSF49363">
    <property type="entry name" value="Purple acid phosphatase, N-terminal domain"/>
    <property type="match status" value="1"/>
</dbReference>
<proteinExistence type="predicted"/>
<dbReference type="InterPro" id="IPR003410">
    <property type="entry name" value="HYR_dom"/>
</dbReference>
<feature type="domain" description="Fibronectin type-III" evidence="4">
    <location>
        <begin position="717"/>
        <end position="807"/>
    </location>
</feature>
<dbReference type="InterPro" id="IPR036116">
    <property type="entry name" value="FN3_sf"/>
</dbReference>
<dbReference type="InterPro" id="IPR013783">
    <property type="entry name" value="Ig-like_fold"/>
</dbReference>
<sequence length="1813" mass="186512">MKFTKVGLILATTLLMLFCTFNVALAWTISGTVYGGSNPLPNTTVTLKNAATSMPVGTTTTNASGMYSLPASDGSYDLTITPPGGSGLSESVVNGIVVNGADVSQNVVLVQQAVTLSGGVKNPGGTGIQNVYVQIQDSTSGVSAGSACTDANGNYSVALASGTYRVNLYGGSYTYYGNCGTTTNVPTPKYFEGYGIAQNLAISGNTTQNITIPIVTMSGKTTDSNGVAVGNVTVDQPGRSVAQSVGSYYASNAYSYSPVKSDASGNYSMVLIAGSGYSVTLIPPTGTGLAQTVVSGIDVPSDTTRSFALQSAVTLSGVVKNPGGAGIQNVYVQIQDNTSGVSAGSACTDANGNYSVALASGTYRVNLYGGSYTYYGNCGTTTNVPTPKYFEGYGIAQNLAISGNTTQNITIPIVTMSGKTTDSNGVAVGNVTVDQPGRSVAQSVGSYYASNAYSYSPVKSDASGNYSMVLIAGSGYSVTLIPPTGTGLAQTVVSGIDVPSDTTRSFALQSAVTLSGVVKNPGGAGIQNVYVQIQDNTSGVSAGSACTDANGNYSVALASGTYRVNLYGGSYTYYGNCGTTTNVPTPKYFEGYGIAQNLAISGNTTQNITIPIVTMSGKTTDSNGVAVGNVTVDQPGRSVAQSVGSYYVSNAYSYSPVKSDASGNYSMVLIAGSGYSETIIPPTGSGFAQTVVNNLNVTKSVLQNIILSMPDTSAPIIISGPTVSSYSDTTATIEWQTNEPAKGALVYGTSNPPTGTTIPESAFTATHSQSLTGLSANTTYYVKVTASDAANNGPATSSIVSFTTKPTADKTPPEILTGPTISSITDTSAVVEWTTNEPSTGSVAYGLSSTPNLTVADATLATSHRVTLTGLTAETVYYLKVAATDASNNGPTSSSVISFPTVAAPDTTAPVIIEGPMAINVSDSGATIVWKTDEPSTSGVSWNDGTVYGVLSDNSLATNHSMTITGLAATKTYSYTVSSKDAFNNGPTLSTAKTFTTSAAPDTKPPIFTQAPIVKNTTHQSAVLYWETDEPSSTTIQYGTTQSFGTADAKAQLLTTHNRPLTGLLPGTTYYFRVQATDSTGNTATGQIYTFTTDVNPDTKAPVITEEASIVYSTDTAATVAFSTDKPCDTVVNYGANGTTGNQKSNSEKVNDHQITLTNLTPNTSYNVQVSCTDMSGNTVVASAGKPSTYMAMNYSFILSDALVGASGKGFVTPSLPDITPPLITDTPRATVTTTTMARIHWLTDEIADSQVFYGLSGQSLSSFAGNITKSAGHSVALTNLSPNTTYDFKVQSTDPSNNTTTSAVYTFTTAALADTTPPVISAVSARGTTSSQINVSWASDEQSSTVLKYGTTPFTLTAQIAIAGSRTSHSAALYNLVPGTTYYVAPVSTDSSGNTTQGDIQSVTLAGAAPASYTVTASAGTGGSVTPVSQAVYSGYQLALAVTPAQGYMVNSITGCGGTLIGSVYTTAAITSNCTVSASFKIDPNFTGTILTTTAYPPAGTYAGGTLMVKLKANTPSAAIYYTTDGSTPSTSSAVYSTAIAVVGTKTIKFFAKDGTTLETAKSAIYTVNATGQPAASFSGLKPGSSFTVYRSEGGKAPTSIYSGPQTSFADSGSLKPNTIYTYTVASDQEGATELISVKTPLYNGWNIIAVPYNTTGVPPTSFFATPVSSIYEWIPTGATAESSTTQLGSYKTVTALTPGLGYFAKASGSSTLLTYNGAAVPASVTVTLKPGWTMIANPNVANKTNIGTTWLVDGNPLSDAINTNKIGGSIYWWNGTTYDSWTILGNNPQVEPWKGYWIINLESVNHTLTIQ</sequence>
<dbReference type="PROSITE" id="PS50825">
    <property type="entry name" value="HYR"/>
    <property type="match status" value="1"/>
</dbReference>
<name>A0ABY4LDH4_9BACT</name>
<feature type="domain" description="Fibronectin type-III" evidence="4">
    <location>
        <begin position="1224"/>
        <end position="1313"/>
    </location>
</feature>
<evidence type="ECO:0000256" key="1">
    <source>
        <dbReference type="ARBA" id="ARBA00022737"/>
    </source>
</evidence>
<keyword evidence="1" id="KW-0677">Repeat</keyword>
<dbReference type="Gene3D" id="2.60.40.380">
    <property type="entry name" value="Purple acid phosphatase-like, N-terminal"/>
    <property type="match status" value="1"/>
</dbReference>
<evidence type="ECO:0000259" key="3">
    <source>
        <dbReference type="PROSITE" id="PS50825"/>
    </source>
</evidence>
<dbReference type="InterPro" id="IPR044060">
    <property type="entry name" value="Bacterial_rp_domain"/>
</dbReference>
<keyword evidence="6" id="KW-1185">Reference proteome</keyword>
<dbReference type="SUPFAM" id="SSF49265">
    <property type="entry name" value="Fibronectin type III"/>
    <property type="match status" value="2"/>
</dbReference>
<dbReference type="RefSeq" id="WP_248646766.1">
    <property type="nucleotide sequence ID" value="NZ_CP096574.1"/>
</dbReference>
<feature type="domain" description="HYR" evidence="3">
    <location>
        <begin position="1001"/>
        <end position="1097"/>
    </location>
</feature>
<evidence type="ECO:0000256" key="2">
    <source>
        <dbReference type="SAM" id="SignalP"/>
    </source>
</evidence>